<dbReference type="AlphaFoldDB" id="A0A804QLH1"/>
<reference evidence="3" key="1">
    <citation type="journal article" date="2009" name="Science">
        <title>The B73 maize genome: complexity, diversity, and dynamics.</title>
        <authorList>
            <person name="Schnable P.S."/>
            <person name="Ware D."/>
            <person name="Fulton R.S."/>
            <person name="Stein J.C."/>
            <person name="Wei F."/>
            <person name="Pasternak S."/>
            <person name="Liang C."/>
            <person name="Zhang J."/>
            <person name="Fulton L."/>
            <person name="Graves T.A."/>
            <person name="Minx P."/>
            <person name="Reily A.D."/>
            <person name="Courtney L."/>
            <person name="Kruchowski S.S."/>
            <person name="Tomlinson C."/>
            <person name="Strong C."/>
            <person name="Delehaunty K."/>
            <person name="Fronick C."/>
            <person name="Courtney B."/>
            <person name="Rock S.M."/>
            <person name="Belter E."/>
            <person name="Du F."/>
            <person name="Kim K."/>
            <person name="Abbott R.M."/>
            <person name="Cotton M."/>
            <person name="Levy A."/>
            <person name="Marchetto P."/>
            <person name="Ochoa K."/>
            <person name="Jackson S.M."/>
            <person name="Gillam B."/>
            <person name="Chen W."/>
            <person name="Yan L."/>
            <person name="Higginbotham J."/>
            <person name="Cardenas M."/>
            <person name="Waligorski J."/>
            <person name="Applebaum E."/>
            <person name="Phelps L."/>
            <person name="Falcone J."/>
            <person name="Kanchi K."/>
            <person name="Thane T."/>
            <person name="Scimone A."/>
            <person name="Thane N."/>
            <person name="Henke J."/>
            <person name="Wang T."/>
            <person name="Ruppert J."/>
            <person name="Shah N."/>
            <person name="Rotter K."/>
            <person name="Hodges J."/>
            <person name="Ingenthron E."/>
            <person name="Cordes M."/>
            <person name="Kohlberg S."/>
            <person name="Sgro J."/>
            <person name="Delgado B."/>
            <person name="Mead K."/>
            <person name="Chinwalla A."/>
            <person name="Leonard S."/>
            <person name="Crouse K."/>
            <person name="Collura K."/>
            <person name="Kudrna D."/>
            <person name="Currie J."/>
            <person name="He R."/>
            <person name="Angelova A."/>
            <person name="Rajasekar S."/>
            <person name="Mueller T."/>
            <person name="Lomeli R."/>
            <person name="Scara G."/>
            <person name="Ko A."/>
            <person name="Delaney K."/>
            <person name="Wissotski M."/>
            <person name="Lopez G."/>
            <person name="Campos D."/>
            <person name="Braidotti M."/>
            <person name="Ashley E."/>
            <person name="Golser W."/>
            <person name="Kim H."/>
            <person name="Lee S."/>
            <person name="Lin J."/>
            <person name="Dujmic Z."/>
            <person name="Kim W."/>
            <person name="Talag J."/>
            <person name="Zuccolo A."/>
            <person name="Fan C."/>
            <person name="Sebastian A."/>
            <person name="Kramer M."/>
            <person name="Spiegel L."/>
            <person name="Nascimento L."/>
            <person name="Zutavern T."/>
            <person name="Miller B."/>
            <person name="Ambroise C."/>
            <person name="Muller S."/>
            <person name="Spooner W."/>
            <person name="Narechania A."/>
            <person name="Ren L."/>
            <person name="Wei S."/>
            <person name="Kumari S."/>
            <person name="Faga B."/>
            <person name="Levy M.J."/>
            <person name="McMahan L."/>
            <person name="Van Buren P."/>
            <person name="Vaughn M.W."/>
            <person name="Ying K."/>
            <person name="Yeh C.-T."/>
            <person name="Emrich S.J."/>
            <person name="Jia Y."/>
            <person name="Kalyanaraman A."/>
            <person name="Hsia A.-P."/>
            <person name="Barbazuk W.B."/>
            <person name="Baucom R.S."/>
            <person name="Brutnell T.P."/>
            <person name="Carpita N.C."/>
            <person name="Chaparro C."/>
            <person name="Chia J.-M."/>
            <person name="Deragon J.-M."/>
            <person name="Estill J.C."/>
            <person name="Fu Y."/>
            <person name="Jeddeloh J.A."/>
            <person name="Han Y."/>
            <person name="Lee H."/>
            <person name="Li P."/>
            <person name="Lisch D.R."/>
            <person name="Liu S."/>
            <person name="Liu Z."/>
            <person name="Nagel D.H."/>
            <person name="McCann M.C."/>
            <person name="SanMiguel P."/>
            <person name="Myers A.M."/>
            <person name="Nettleton D."/>
            <person name="Nguyen J."/>
            <person name="Penning B.W."/>
            <person name="Ponnala L."/>
            <person name="Schneider K.L."/>
            <person name="Schwartz D.C."/>
            <person name="Sharma A."/>
            <person name="Soderlund C."/>
            <person name="Springer N.M."/>
            <person name="Sun Q."/>
            <person name="Wang H."/>
            <person name="Waterman M."/>
            <person name="Westerman R."/>
            <person name="Wolfgruber T.K."/>
            <person name="Yang L."/>
            <person name="Yu Y."/>
            <person name="Zhang L."/>
            <person name="Zhou S."/>
            <person name="Zhu Q."/>
            <person name="Bennetzen J.L."/>
            <person name="Dawe R.K."/>
            <person name="Jiang J."/>
            <person name="Jiang N."/>
            <person name="Presting G.G."/>
            <person name="Wessler S.R."/>
            <person name="Aluru S."/>
            <person name="Martienssen R.A."/>
            <person name="Clifton S.W."/>
            <person name="McCombie W.R."/>
            <person name="Wing R.A."/>
            <person name="Wilson R.K."/>
        </authorList>
    </citation>
    <scope>NUCLEOTIDE SEQUENCE [LARGE SCALE GENOMIC DNA]</scope>
    <source>
        <strain evidence="3">cv. B73</strain>
    </source>
</reference>
<evidence type="ECO:0000256" key="1">
    <source>
        <dbReference type="SAM" id="MobiDB-lite"/>
    </source>
</evidence>
<dbReference type="EnsemblPlants" id="Zm00001eb338970_T001">
    <property type="protein sequence ID" value="Zm00001eb338970_P001"/>
    <property type="gene ID" value="Zm00001eb338970"/>
</dbReference>
<protein>
    <submittedName>
        <fullName evidence="2">Uncharacterized protein</fullName>
    </submittedName>
</protein>
<accession>A0A804QLH1</accession>
<dbReference type="InParanoid" id="A0A804QLH1"/>
<evidence type="ECO:0000313" key="3">
    <source>
        <dbReference type="Proteomes" id="UP000007305"/>
    </source>
</evidence>
<organism evidence="2 3">
    <name type="scientific">Zea mays</name>
    <name type="common">Maize</name>
    <dbReference type="NCBI Taxonomy" id="4577"/>
    <lineage>
        <taxon>Eukaryota</taxon>
        <taxon>Viridiplantae</taxon>
        <taxon>Streptophyta</taxon>
        <taxon>Embryophyta</taxon>
        <taxon>Tracheophyta</taxon>
        <taxon>Spermatophyta</taxon>
        <taxon>Magnoliopsida</taxon>
        <taxon>Liliopsida</taxon>
        <taxon>Poales</taxon>
        <taxon>Poaceae</taxon>
        <taxon>PACMAD clade</taxon>
        <taxon>Panicoideae</taxon>
        <taxon>Andropogonodae</taxon>
        <taxon>Andropogoneae</taxon>
        <taxon>Tripsacinae</taxon>
        <taxon>Zea</taxon>
    </lineage>
</organism>
<dbReference type="Proteomes" id="UP000007305">
    <property type="component" value="Chromosome 8"/>
</dbReference>
<keyword evidence="3" id="KW-1185">Reference proteome</keyword>
<feature type="compositionally biased region" description="Basic and acidic residues" evidence="1">
    <location>
        <begin position="254"/>
        <end position="267"/>
    </location>
</feature>
<proteinExistence type="predicted"/>
<dbReference type="Gramene" id="Zm00001eb338970_T001">
    <property type="protein sequence ID" value="Zm00001eb338970_P001"/>
    <property type="gene ID" value="Zm00001eb338970"/>
</dbReference>
<name>A0A804QLH1_MAIZE</name>
<reference evidence="2" key="2">
    <citation type="submission" date="2019-07" db="EMBL/GenBank/DDBJ databases">
        <authorList>
            <person name="Seetharam A."/>
            <person name="Woodhouse M."/>
            <person name="Cannon E."/>
        </authorList>
    </citation>
    <scope>NUCLEOTIDE SEQUENCE [LARGE SCALE GENOMIC DNA]</scope>
    <source>
        <strain evidence="2">cv. B73</strain>
    </source>
</reference>
<evidence type="ECO:0000313" key="2">
    <source>
        <dbReference type="EnsemblPlants" id="Zm00001eb338970_P001"/>
    </source>
</evidence>
<feature type="region of interest" description="Disordered" evidence="1">
    <location>
        <begin position="241"/>
        <end position="276"/>
    </location>
</feature>
<reference evidence="2" key="3">
    <citation type="submission" date="2021-05" db="UniProtKB">
        <authorList>
            <consortium name="EnsemblPlants"/>
        </authorList>
    </citation>
    <scope>IDENTIFICATION</scope>
    <source>
        <strain evidence="2">cv. B73</strain>
    </source>
</reference>
<sequence length="276" mass="29318">MDTKTARVAGCLTEGRRRRERVRAKNSKRPASVTACCQPGFTKQRAGSMRLAAHFYEQPVGTTENSEEGARCWNFWASMEGVDPAMAGACWREAGGRRGTLLTACRGQTKTRLLLCKGERAGEKKGEGRGLHGGRPWATTGHCSSSDPEKLLCALEPGKGIAVQGRTAMGIAEREEVGWEMEALVGGARRHAMGERATSMGEEEQSSLLLCCGDQGGRNGEPAAHLQGASAREEGAMAGARGAGLAGGCCRPEQGGRRCVGEKKKEPGGWWKRSGG</sequence>